<reference evidence="1" key="1">
    <citation type="journal article" date="2021" name="New Phytol.">
        <title>Evolutionary innovations through gain and loss of genes in the ectomycorrhizal Boletales.</title>
        <authorList>
            <person name="Wu G."/>
            <person name="Miyauchi S."/>
            <person name="Morin E."/>
            <person name="Kuo A."/>
            <person name="Drula E."/>
            <person name="Varga T."/>
            <person name="Kohler A."/>
            <person name="Feng B."/>
            <person name="Cao Y."/>
            <person name="Lipzen A."/>
            <person name="Daum C."/>
            <person name="Hundley H."/>
            <person name="Pangilinan J."/>
            <person name="Johnson J."/>
            <person name="Barry K."/>
            <person name="LaButti K."/>
            <person name="Ng V."/>
            <person name="Ahrendt S."/>
            <person name="Min B."/>
            <person name="Choi I.G."/>
            <person name="Park H."/>
            <person name="Plett J.M."/>
            <person name="Magnuson J."/>
            <person name="Spatafora J.W."/>
            <person name="Nagy L.G."/>
            <person name="Henrissat B."/>
            <person name="Grigoriev I.V."/>
            <person name="Yang Z.L."/>
            <person name="Xu J."/>
            <person name="Martin F.M."/>
        </authorList>
    </citation>
    <scope>NUCLEOTIDE SEQUENCE</scope>
    <source>
        <strain evidence="1">KUC20120723A-06</strain>
    </source>
</reference>
<dbReference type="EMBL" id="MU267313">
    <property type="protein sequence ID" value="KAH7917055.1"/>
    <property type="molecule type" value="Genomic_DNA"/>
</dbReference>
<keyword evidence="2" id="KW-1185">Reference proteome</keyword>
<feature type="non-terminal residue" evidence="1">
    <location>
        <position position="119"/>
    </location>
</feature>
<gene>
    <name evidence="1" type="ORF">BV22DRAFT_1052715</name>
</gene>
<organism evidence="1 2">
    <name type="scientific">Leucogyrophana mollusca</name>
    <dbReference type="NCBI Taxonomy" id="85980"/>
    <lineage>
        <taxon>Eukaryota</taxon>
        <taxon>Fungi</taxon>
        <taxon>Dikarya</taxon>
        <taxon>Basidiomycota</taxon>
        <taxon>Agaricomycotina</taxon>
        <taxon>Agaricomycetes</taxon>
        <taxon>Agaricomycetidae</taxon>
        <taxon>Boletales</taxon>
        <taxon>Boletales incertae sedis</taxon>
        <taxon>Leucogyrophana</taxon>
    </lineage>
</organism>
<dbReference type="Proteomes" id="UP000790709">
    <property type="component" value="Unassembled WGS sequence"/>
</dbReference>
<comment type="caution">
    <text evidence="1">The sequence shown here is derived from an EMBL/GenBank/DDBJ whole genome shotgun (WGS) entry which is preliminary data.</text>
</comment>
<name>A0ACB8AU88_9AGAM</name>
<evidence type="ECO:0000313" key="1">
    <source>
        <dbReference type="EMBL" id="KAH7917055.1"/>
    </source>
</evidence>
<protein>
    <submittedName>
        <fullName evidence="1">Uncharacterized protein</fullName>
    </submittedName>
</protein>
<evidence type="ECO:0000313" key="2">
    <source>
        <dbReference type="Proteomes" id="UP000790709"/>
    </source>
</evidence>
<proteinExistence type="predicted"/>
<sequence>MPPIRDIPQAIVNSMRERHKADLIMRINKSKRAVLEFDHEQGDLRVWFWPVNERGERVAPSDFEAHRRSHRFLGPRCLCAFTEDPTPEGGAEAAIVVLTQGPNAGEYVACCSRSMCGFI</sequence>
<accession>A0ACB8AU88</accession>